<dbReference type="EMBL" id="JBHTND010000052">
    <property type="protein sequence ID" value="MFD1304097.1"/>
    <property type="molecule type" value="Genomic_DNA"/>
</dbReference>
<evidence type="ECO:0000313" key="1">
    <source>
        <dbReference type="EMBL" id="MFD1304097.1"/>
    </source>
</evidence>
<gene>
    <name evidence="1" type="ORF">ACFQ4G_21275</name>
</gene>
<name>A0ABW3X387_9HYPH</name>
<dbReference type="RefSeq" id="WP_379041045.1">
    <property type="nucleotide sequence ID" value="NZ_JBHTND010000052.1"/>
</dbReference>
<reference evidence="2" key="1">
    <citation type="journal article" date="2019" name="Int. J. Syst. Evol. Microbiol.">
        <title>The Global Catalogue of Microorganisms (GCM) 10K type strain sequencing project: providing services to taxonomists for standard genome sequencing and annotation.</title>
        <authorList>
            <consortium name="The Broad Institute Genomics Platform"/>
            <consortium name="The Broad Institute Genome Sequencing Center for Infectious Disease"/>
            <person name="Wu L."/>
            <person name="Ma J."/>
        </authorList>
    </citation>
    <scope>NUCLEOTIDE SEQUENCE [LARGE SCALE GENOMIC DNA]</scope>
    <source>
        <strain evidence="2">CCUG 56108</strain>
    </source>
</reference>
<keyword evidence="2" id="KW-1185">Reference proteome</keyword>
<dbReference type="Proteomes" id="UP001597176">
    <property type="component" value="Unassembled WGS sequence"/>
</dbReference>
<evidence type="ECO:0000313" key="2">
    <source>
        <dbReference type="Proteomes" id="UP001597176"/>
    </source>
</evidence>
<protein>
    <submittedName>
        <fullName evidence="1">Uncharacterized protein</fullName>
    </submittedName>
</protein>
<proteinExistence type="predicted"/>
<sequence length="52" mass="5370">MPVVGLCDADARLDPDPTEMAEVFEVPLARLMDLVAGGPASVSGKTDRAAIT</sequence>
<accession>A0ABW3X387</accession>
<organism evidence="1 2">
    <name type="scientific">Methylobacterium marchantiae</name>
    <dbReference type="NCBI Taxonomy" id="600331"/>
    <lineage>
        <taxon>Bacteria</taxon>
        <taxon>Pseudomonadati</taxon>
        <taxon>Pseudomonadota</taxon>
        <taxon>Alphaproteobacteria</taxon>
        <taxon>Hyphomicrobiales</taxon>
        <taxon>Methylobacteriaceae</taxon>
        <taxon>Methylobacterium</taxon>
    </lineage>
</organism>
<comment type="caution">
    <text evidence="1">The sequence shown here is derived from an EMBL/GenBank/DDBJ whole genome shotgun (WGS) entry which is preliminary data.</text>
</comment>